<dbReference type="InterPro" id="IPR001623">
    <property type="entry name" value="DnaJ_domain"/>
</dbReference>
<dbReference type="PANTHER" id="PTHR44825:SF1">
    <property type="entry name" value="DNAJ HOMOLOG SUBFAMILY C MEMBER 4"/>
    <property type="match status" value="1"/>
</dbReference>
<dbReference type="Pfam" id="PF00226">
    <property type="entry name" value="DnaJ"/>
    <property type="match status" value="1"/>
</dbReference>
<dbReference type="InterPro" id="IPR052763">
    <property type="entry name" value="DnaJ_C4"/>
</dbReference>
<keyword evidence="1" id="KW-0472">Membrane</keyword>
<organism evidence="3 4">
    <name type="scientific">Eikenella longinqua</name>
    <dbReference type="NCBI Taxonomy" id="1795827"/>
    <lineage>
        <taxon>Bacteria</taxon>
        <taxon>Pseudomonadati</taxon>
        <taxon>Pseudomonadota</taxon>
        <taxon>Betaproteobacteria</taxon>
        <taxon>Neisseriales</taxon>
        <taxon>Neisseriaceae</taxon>
        <taxon>Eikenella</taxon>
    </lineage>
</organism>
<dbReference type="RefSeq" id="WP_067592626.1">
    <property type="nucleotide sequence ID" value="NZ_LXSL01000020.1"/>
</dbReference>
<evidence type="ECO:0000259" key="2">
    <source>
        <dbReference type="PROSITE" id="PS50076"/>
    </source>
</evidence>
<reference evidence="4" key="1">
    <citation type="submission" date="2016-05" db="EMBL/GenBank/DDBJ databases">
        <title>Draft genome of Corynebacterium afermentans subsp. afermentans LCDC 88199T.</title>
        <authorList>
            <person name="Bernier A.-M."/>
            <person name="Bernard K."/>
        </authorList>
    </citation>
    <scope>NUCLEOTIDE SEQUENCE [LARGE SCALE GENOMIC DNA]</scope>
    <source>
        <strain evidence="4">NML02-A-017</strain>
    </source>
</reference>
<protein>
    <recommendedName>
        <fullName evidence="2">J domain-containing protein</fullName>
    </recommendedName>
</protein>
<dbReference type="InterPro" id="IPR036869">
    <property type="entry name" value="J_dom_sf"/>
</dbReference>
<evidence type="ECO:0000256" key="1">
    <source>
        <dbReference type="SAM" id="Phobius"/>
    </source>
</evidence>
<dbReference type="Proteomes" id="UP000077885">
    <property type="component" value="Unassembled WGS sequence"/>
</dbReference>
<dbReference type="AlphaFoldDB" id="A0A1A9RXM4"/>
<dbReference type="SMART" id="SM00271">
    <property type="entry name" value="DnaJ"/>
    <property type="match status" value="1"/>
</dbReference>
<keyword evidence="1" id="KW-0812">Transmembrane</keyword>
<sequence>MPAIPTHYRNLRVPETATDQEIREAYRRLSKRYHPDFNPDNAEALRIMQLVNKAYAVLSDPEQRKRHDAWIAAQRQAKAASPLLQRAIAWRKRQSNKQFWLVLGIGLLLGLLVLQAWRWLAGAGGNAQKSPPSAVAQLAESGKGQAYQRPAQAPNGSAWPYFSDYIAGYPVAAQNGQSIASIANHGADRMVELQMQQDGTWQNIRTFYMPTQGFFTLYELGAGQYRLFYIDLDSGKNTQTAVWPIEKQGDSPVYPDAGIVLPPTP</sequence>
<dbReference type="PRINTS" id="PR00625">
    <property type="entry name" value="JDOMAIN"/>
</dbReference>
<name>A0A1A9RXM4_9NEIS</name>
<keyword evidence="4" id="KW-1185">Reference proteome</keyword>
<evidence type="ECO:0000313" key="3">
    <source>
        <dbReference type="EMBL" id="OAM27860.1"/>
    </source>
</evidence>
<dbReference type="CDD" id="cd06257">
    <property type="entry name" value="DnaJ"/>
    <property type="match status" value="1"/>
</dbReference>
<dbReference type="PANTHER" id="PTHR44825">
    <property type="match status" value="1"/>
</dbReference>
<keyword evidence="1" id="KW-1133">Transmembrane helix</keyword>
<comment type="caution">
    <text evidence="3">The sequence shown here is derived from an EMBL/GenBank/DDBJ whole genome shotgun (WGS) entry which is preliminary data.</text>
</comment>
<feature type="transmembrane region" description="Helical" evidence="1">
    <location>
        <begin position="99"/>
        <end position="120"/>
    </location>
</feature>
<dbReference type="EMBL" id="LXSL01000020">
    <property type="protein sequence ID" value="OAM27860.1"/>
    <property type="molecule type" value="Genomic_DNA"/>
</dbReference>
<feature type="domain" description="J" evidence="2">
    <location>
        <begin position="6"/>
        <end position="71"/>
    </location>
</feature>
<proteinExistence type="predicted"/>
<dbReference type="OrthoDB" id="8960697at2"/>
<dbReference type="STRING" id="1795827.A7P95_06005"/>
<dbReference type="Gene3D" id="1.10.287.110">
    <property type="entry name" value="DnaJ domain"/>
    <property type="match status" value="1"/>
</dbReference>
<dbReference type="PROSITE" id="PS50076">
    <property type="entry name" value="DNAJ_2"/>
    <property type="match status" value="1"/>
</dbReference>
<gene>
    <name evidence="3" type="ORF">A7P95_06005</name>
</gene>
<evidence type="ECO:0000313" key="4">
    <source>
        <dbReference type="Proteomes" id="UP000077885"/>
    </source>
</evidence>
<dbReference type="SUPFAM" id="SSF46565">
    <property type="entry name" value="Chaperone J-domain"/>
    <property type="match status" value="1"/>
</dbReference>
<accession>A0A1A9RXM4</accession>